<organism evidence="1 2">
    <name type="scientific">Enhygromyxa salina</name>
    <dbReference type="NCBI Taxonomy" id="215803"/>
    <lineage>
        <taxon>Bacteria</taxon>
        <taxon>Pseudomonadati</taxon>
        <taxon>Myxococcota</taxon>
        <taxon>Polyangia</taxon>
        <taxon>Nannocystales</taxon>
        <taxon>Nannocystaceae</taxon>
        <taxon>Enhygromyxa</taxon>
    </lineage>
</organism>
<proteinExistence type="predicted"/>
<keyword evidence="2" id="KW-1185">Reference proteome</keyword>
<comment type="caution">
    <text evidence="1">The sequence shown here is derived from an EMBL/GenBank/DDBJ whole genome shotgun (WGS) entry which is preliminary data.</text>
</comment>
<dbReference type="OrthoDB" id="3382550at2"/>
<accession>A0A2S9YB95</accession>
<gene>
    <name evidence="1" type="ORF">ENSA5_23070</name>
</gene>
<protein>
    <submittedName>
        <fullName evidence="1">Uncharacterized protein</fullName>
    </submittedName>
</protein>
<dbReference type="AlphaFoldDB" id="A0A2S9YB95"/>
<dbReference type="Proteomes" id="UP000237968">
    <property type="component" value="Unassembled WGS sequence"/>
</dbReference>
<evidence type="ECO:0000313" key="1">
    <source>
        <dbReference type="EMBL" id="PRQ02380.1"/>
    </source>
</evidence>
<reference evidence="1 2" key="1">
    <citation type="submission" date="2018-03" db="EMBL/GenBank/DDBJ databases">
        <title>Draft Genome Sequences of the Obligatory Marine Myxobacteria Enhygromyxa salina SWB005.</title>
        <authorList>
            <person name="Poehlein A."/>
            <person name="Moghaddam J.A."/>
            <person name="Harms H."/>
            <person name="Alanjari M."/>
            <person name="Koenig G.M."/>
            <person name="Daniel R."/>
            <person name="Schaeberle T.F."/>
        </authorList>
    </citation>
    <scope>NUCLEOTIDE SEQUENCE [LARGE SCALE GENOMIC DNA]</scope>
    <source>
        <strain evidence="1 2">SWB005</strain>
    </source>
</reference>
<sequence length="320" mass="35891">MRVHLDDPGVLAREDASELVVALLQATGNGRHVLAIADALVERVRALLIEGTRGGFRRRLEEALDRALAERDSHDRTVPPGARPLFPHAEVALAPGPSEHCVFTVPPERAQDWLHEPLLLITENDIDGELVVAGARGLDREVVLAAMSRAKEWLRVNGRGGTGEIPPRLCRSHPLERLFVLIDSDRDTWEGPISKKAEEIRVLCKNEGIPCHVLRRREAENHLPLSSIHESATLQGRASRQLIRGARALERQPAEARWVTPLDTFFAEQEPESTIHRWGSTRCKRWLRGLLSELSDGKAELDVEALDHLTDLLDELERWL</sequence>
<name>A0A2S9YB95_9BACT</name>
<evidence type="ECO:0000313" key="2">
    <source>
        <dbReference type="Proteomes" id="UP000237968"/>
    </source>
</evidence>
<dbReference type="EMBL" id="PVNK01000119">
    <property type="protein sequence ID" value="PRQ02380.1"/>
    <property type="molecule type" value="Genomic_DNA"/>
</dbReference>